<accession>A0A1T4N916</accession>
<evidence type="ECO:0000259" key="2">
    <source>
        <dbReference type="Pfam" id="PF02441"/>
    </source>
</evidence>
<gene>
    <name evidence="3" type="ORF">SAMN02745673_01332</name>
</gene>
<evidence type="ECO:0000256" key="1">
    <source>
        <dbReference type="SAM" id="MobiDB-lite"/>
    </source>
</evidence>
<evidence type="ECO:0000313" key="3">
    <source>
        <dbReference type="EMBL" id="SJZ75593.1"/>
    </source>
</evidence>
<dbReference type="RefSeq" id="WP_078760728.1">
    <property type="nucleotide sequence ID" value="NZ_FUWS01000003.1"/>
</dbReference>
<sequence length="225" mass="23829">MSETEPPRSEAGERAALLGVPEFGVSRLLLVATGSVSTADLPFWGTWLRTCYPDLEIMLALTRSARRFVTPTALHGRINGEVIPDTWPEDDPRALHVELAEWAEAVLVYPATLHFTARLALGLADSPALLAAQCTKAPIVVAPALPPGGVDSPAYLAHRSALAARPNVVVMPPRPGISVTTGRPGAWAPALLPHCLEALERLRDARDPGSREETDVSGAASEASA</sequence>
<dbReference type="InterPro" id="IPR003382">
    <property type="entry name" value="Flavoprotein"/>
</dbReference>
<dbReference type="Pfam" id="PF02441">
    <property type="entry name" value="Flavoprotein"/>
    <property type="match status" value="1"/>
</dbReference>
<dbReference type="PANTHER" id="PTHR14359:SF6">
    <property type="entry name" value="PHOSPHOPANTOTHENOYLCYSTEINE DECARBOXYLASE"/>
    <property type="match status" value="1"/>
</dbReference>
<dbReference type="OrthoDB" id="4578483at2"/>
<dbReference type="Gene3D" id="3.40.50.1950">
    <property type="entry name" value="Flavin prenyltransferase-like"/>
    <property type="match status" value="1"/>
</dbReference>
<feature type="region of interest" description="Disordered" evidence="1">
    <location>
        <begin position="204"/>
        <end position="225"/>
    </location>
</feature>
<dbReference type="Proteomes" id="UP000190637">
    <property type="component" value="Unassembled WGS sequence"/>
</dbReference>
<name>A0A1T4N916_9ACTN</name>
<dbReference type="PANTHER" id="PTHR14359">
    <property type="entry name" value="HOMO-OLIGOMERIC FLAVIN CONTAINING CYS DECARBOXYLASE FAMILY"/>
    <property type="match status" value="1"/>
</dbReference>
<reference evidence="3 4" key="1">
    <citation type="submission" date="2017-02" db="EMBL/GenBank/DDBJ databases">
        <authorList>
            <person name="Peterson S.W."/>
        </authorList>
    </citation>
    <scope>NUCLEOTIDE SEQUENCE [LARGE SCALE GENOMIC DNA]</scope>
    <source>
        <strain evidence="3 4">DSM 45154</strain>
    </source>
</reference>
<dbReference type="GO" id="GO:0015937">
    <property type="term" value="P:coenzyme A biosynthetic process"/>
    <property type="evidence" value="ECO:0007669"/>
    <property type="project" value="TreeGrafter"/>
</dbReference>
<protein>
    <submittedName>
        <fullName evidence="3">Phosphopantothenoylcysteine synthetase/decarboxylase</fullName>
    </submittedName>
</protein>
<evidence type="ECO:0000313" key="4">
    <source>
        <dbReference type="Proteomes" id="UP000190637"/>
    </source>
</evidence>
<dbReference type="AlphaFoldDB" id="A0A1T4N916"/>
<dbReference type="EMBL" id="FUWS01000003">
    <property type="protein sequence ID" value="SJZ75593.1"/>
    <property type="molecule type" value="Genomic_DNA"/>
</dbReference>
<organism evidence="3 4">
    <name type="scientific">Marinactinospora thermotolerans DSM 45154</name>
    <dbReference type="NCBI Taxonomy" id="1122192"/>
    <lineage>
        <taxon>Bacteria</taxon>
        <taxon>Bacillati</taxon>
        <taxon>Actinomycetota</taxon>
        <taxon>Actinomycetes</taxon>
        <taxon>Streptosporangiales</taxon>
        <taxon>Nocardiopsidaceae</taxon>
        <taxon>Marinactinospora</taxon>
    </lineage>
</organism>
<dbReference type="GO" id="GO:0071513">
    <property type="term" value="C:phosphopantothenoylcysteine decarboxylase complex"/>
    <property type="evidence" value="ECO:0007669"/>
    <property type="project" value="TreeGrafter"/>
</dbReference>
<dbReference type="SUPFAM" id="SSF52507">
    <property type="entry name" value="Homo-oligomeric flavin-containing Cys decarboxylases, HFCD"/>
    <property type="match status" value="1"/>
</dbReference>
<dbReference type="GO" id="GO:0004633">
    <property type="term" value="F:phosphopantothenoylcysteine decarboxylase activity"/>
    <property type="evidence" value="ECO:0007669"/>
    <property type="project" value="TreeGrafter"/>
</dbReference>
<dbReference type="STRING" id="1122192.SAMN02745673_01332"/>
<dbReference type="GO" id="GO:0010181">
    <property type="term" value="F:FMN binding"/>
    <property type="evidence" value="ECO:0007669"/>
    <property type="project" value="TreeGrafter"/>
</dbReference>
<proteinExistence type="predicted"/>
<keyword evidence="4" id="KW-1185">Reference proteome</keyword>
<feature type="domain" description="Flavoprotein" evidence="2">
    <location>
        <begin position="27"/>
        <end position="172"/>
    </location>
</feature>
<dbReference type="InterPro" id="IPR036551">
    <property type="entry name" value="Flavin_trans-like"/>
</dbReference>
<feature type="compositionally biased region" description="Basic and acidic residues" evidence="1">
    <location>
        <begin position="204"/>
        <end position="214"/>
    </location>
</feature>